<dbReference type="EMBL" id="CAIIXF020000005">
    <property type="protein sequence ID" value="CAH1782810.1"/>
    <property type="molecule type" value="Genomic_DNA"/>
</dbReference>
<keyword evidence="4" id="KW-0378">Hydrolase</keyword>
<dbReference type="GO" id="GO:0005730">
    <property type="term" value="C:nucleolus"/>
    <property type="evidence" value="ECO:0007669"/>
    <property type="project" value="UniProtKB-SubCell"/>
</dbReference>
<evidence type="ECO:0000256" key="10">
    <source>
        <dbReference type="ARBA" id="ARBA00039871"/>
    </source>
</evidence>
<comment type="cofactor">
    <cofactor evidence="1">
        <name>Co(2+)</name>
        <dbReference type="ChEBI" id="CHEBI:48828"/>
    </cofactor>
</comment>
<evidence type="ECO:0000256" key="17">
    <source>
        <dbReference type="ARBA" id="ARBA00048945"/>
    </source>
</evidence>
<dbReference type="GO" id="GO:1990003">
    <property type="term" value="F:IDP phosphatase activity"/>
    <property type="evidence" value="ECO:0007669"/>
    <property type="project" value="UniProtKB-EC"/>
</dbReference>
<reference evidence="19" key="1">
    <citation type="submission" date="2022-03" db="EMBL/GenBank/DDBJ databases">
        <authorList>
            <person name="Martin C."/>
        </authorList>
    </citation>
    <scope>NUCLEOTIDE SEQUENCE</scope>
</reference>
<dbReference type="Pfam" id="PF22327">
    <property type="entry name" value="Nudt16-like"/>
    <property type="match status" value="1"/>
</dbReference>
<dbReference type="SUPFAM" id="SSF55811">
    <property type="entry name" value="Nudix"/>
    <property type="match status" value="1"/>
</dbReference>
<evidence type="ECO:0000256" key="11">
    <source>
        <dbReference type="ARBA" id="ARBA00041450"/>
    </source>
</evidence>
<comment type="catalytic activity">
    <reaction evidence="15">
        <text>a 5'-end (N(7)-methyl 5'-triphosphoguanosine)-ribonucleoside in mRNA + H2O = N(7)-methyl-GDP + a 5'-end phospho-ribonucleoside in mRNA + 2 H(+)</text>
        <dbReference type="Rhea" id="RHEA:67484"/>
        <dbReference type="Rhea" id="RHEA-COMP:15692"/>
        <dbReference type="Rhea" id="RHEA-COMP:17167"/>
        <dbReference type="ChEBI" id="CHEBI:15377"/>
        <dbReference type="ChEBI" id="CHEBI:15378"/>
        <dbReference type="ChEBI" id="CHEBI:63714"/>
        <dbReference type="ChEBI" id="CHEBI:138282"/>
        <dbReference type="ChEBI" id="CHEBI:156461"/>
        <dbReference type="EC" id="3.6.1.62"/>
    </reaction>
    <physiologicalReaction direction="left-to-right" evidence="15">
        <dbReference type="Rhea" id="RHEA:67485"/>
    </physiologicalReaction>
</comment>
<keyword evidence="20" id="KW-1185">Reference proteome</keyword>
<evidence type="ECO:0000313" key="20">
    <source>
        <dbReference type="Proteomes" id="UP000749559"/>
    </source>
</evidence>
<comment type="catalytic activity">
    <reaction evidence="16">
        <text>IDP + H2O = IMP + phosphate + H(+)</text>
        <dbReference type="Rhea" id="RHEA:35207"/>
        <dbReference type="ChEBI" id="CHEBI:15377"/>
        <dbReference type="ChEBI" id="CHEBI:15378"/>
        <dbReference type="ChEBI" id="CHEBI:43474"/>
        <dbReference type="ChEBI" id="CHEBI:58053"/>
        <dbReference type="ChEBI" id="CHEBI:58280"/>
        <dbReference type="EC" id="3.6.1.64"/>
    </reaction>
    <physiologicalReaction direction="left-to-right" evidence="16">
        <dbReference type="Rhea" id="RHEA:35208"/>
    </physiologicalReaction>
</comment>
<gene>
    <name evidence="19" type="ORF">OFUS_LOCUS9219</name>
</gene>
<dbReference type="EC" id="3.6.1.64" evidence="9"/>
<dbReference type="InterPro" id="IPR015797">
    <property type="entry name" value="NUDIX_hydrolase-like_dom_sf"/>
</dbReference>
<keyword evidence="6" id="KW-0546">Nucleotide metabolism</keyword>
<evidence type="ECO:0000256" key="5">
    <source>
        <dbReference type="ARBA" id="ARBA00022884"/>
    </source>
</evidence>
<comment type="subcellular location">
    <subcellularLocation>
        <location evidence="2">Nucleus</location>
        <location evidence="2">Nucleolus</location>
    </subcellularLocation>
    <subcellularLocation>
        <location evidence="3">Nucleus</location>
        <location evidence="3">Nucleoplasm</location>
    </subcellularLocation>
</comment>
<evidence type="ECO:0000256" key="2">
    <source>
        <dbReference type="ARBA" id="ARBA00004604"/>
    </source>
</evidence>
<dbReference type="InterPro" id="IPR054754">
    <property type="entry name" value="NudT16"/>
</dbReference>
<evidence type="ECO:0000256" key="1">
    <source>
        <dbReference type="ARBA" id="ARBA00001941"/>
    </source>
</evidence>
<sequence length="216" mass="24722">MTSVVMNHFATNFESDYEPIDFKNSLEDFKEFQHAAHAMIFARDTERFWNALEKKAQILMHIRFDGYLGFPGGLIDKGESVLVGLQREIQEEIGLDPTCFPFANSDHVSSHINYKTKLALHFFAKEVALEEFKMLESNMMTSKEFGVEVLGPTRVPLYTMEDGYRGLPVFLNNMFIGNSRHQLLNCALKFNLLTKQEIDEALEASNRINNVVNKSS</sequence>
<evidence type="ECO:0000256" key="15">
    <source>
        <dbReference type="ARBA" id="ARBA00047661"/>
    </source>
</evidence>
<evidence type="ECO:0000256" key="4">
    <source>
        <dbReference type="ARBA" id="ARBA00022801"/>
    </source>
</evidence>
<evidence type="ECO:0000256" key="16">
    <source>
        <dbReference type="ARBA" id="ARBA00047875"/>
    </source>
</evidence>
<dbReference type="Gene3D" id="3.90.79.10">
    <property type="entry name" value="Nucleoside Triphosphate Pyrophosphohydrolase"/>
    <property type="match status" value="1"/>
</dbReference>
<keyword evidence="5" id="KW-0694">RNA-binding</keyword>
<dbReference type="InterPro" id="IPR020084">
    <property type="entry name" value="NUDIX_hydrolase_CS"/>
</dbReference>
<evidence type="ECO:0000256" key="14">
    <source>
        <dbReference type="ARBA" id="ARBA00043162"/>
    </source>
</evidence>
<evidence type="ECO:0000259" key="18">
    <source>
        <dbReference type="PROSITE" id="PS51462"/>
    </source>
</evidence>
<dbReference type="PROSITE" id="PS51462">
    <property type="entry name" value="NUDIX"/>
    <property type="match status" value="1"/>
</dbReference>
<dbReference type="PANTHER" id="PTHR31699">
    <property type="entry name" value="NUDIX T16 FAMILY MEMBER"/>
    <property type="match status" value="1"/>
</dbReference>
<comment type="caution">
    <text evidence="19">The sequence shown here is derived from an EMBL/GenBank/DDBJ whole genome shotgun (WGS) entry which is preliminary data.</text>
</comment>
<dbReference type="GO" id="GO:0016077">
    <property type="term" value="P:sno(s)RNA catabolic process"/>
    <property type="evidence" value="ECO:0007669"/>
    <property type="project" value="TreeGrafter"/>
</dbReference>
<dbReference type="GO" id="GO:0140933">
    <property type="term" value="F:5'-(N(7)-methylguanosine 5'-triphospho)-[mRNA] hydrolase activity"/>
    <property type="evidence" value="ECO:0007669"/>
    <property type="project" value="UniProtKB-EC"/>
</dbReference>
<organism evidence="19 20">
    <name type="scientific">Owenia fusiformis</name>
    <name type="common">Polychaete worm</name>
    <dbReference type="NCBI Taxonomy" id="6347"/>
    <lineage>
        <taxon>Eukaryota</taxon>
        <taxon>Metazoa</taxon>
        <taxon>Spiralia</taxon>
        <taxon>Lophotrochozoa</taxon>
        <taxon>Annelida</taxon>
        <taxon>Polychaeta</taxon>
        <taxon>Sedentaria</taxon>
        <taxon>Canalipalpata</taxon>
        <taxon>Sabellida</taxon>
        <taxon>Oweniida</taxon>
        <taxon>Oweniidae</taxon>
        <taxon>Owenia</taxon>
    </lineage>
</organism>
<dbReference type="OrthoDB" id="5950381at2759"/>
<dbReference type="PROSITE" id="PS00893">
    <property type="entry name" value="NUDIX_BOX"/>
    <property type="match status" value="1"/>
</dbReference>
<evidence type="ECO:0000256" key="8">
    <source>
        <dbReference type="ARBA" id="ARBA00038173"/>
    </source>
</evidence>
<dbReference type="InterPro" id="IPR000086">
    <property type="entry name" value="NUDIX_hydrolase_dom"/>
</dbReference>
<evidence type="ECO:0000256" key="7">
    <source>
        <dbReference type="ARBA" id="ARBA00023242"/>
    </source>
</evidence>
<evidence type="ECO:0000256" key="6">
    <source>
        <dbReference type="ARBA" id="ARBA00023080"/>
    </source>
</evidence>
<evidence type="ECO:0000256" key="3">
    <source>
        <dbReference type="ARBA" id="ARBA00004642"/>
    </source>
</evidence>
<evidence type="ECO:0000256" key="13">
    <source>
        <dbReference type="ARBA" id="ARBA00042015"/>
    </source>
</evidence>
<dbReference type="AlphaFoldDB" id="A0A8S4NRT0"/>
<protein>
    <recommendedName>
        <fullName evidence="10">U8 snoRNA-decapping enzyme</fullName>
        <ecNumber evidence="9">3.6.1.64</ecNumber>
    </recommendedName>
    <alternativeName>
        <fullName evidence="13">IDP phosphatase</fullName>
    </alternativeName>
    <alternativeName>
        <fullName evidence="11">Inosine diphosphate phosphatase</fullName>
    </alternativeName>
    <alternativeName>
        <fullName evidence="12">Nucleoside diphosphate-linked moiety X motif 16</fullName>
    </alternativeName>
    <alternativeName>
        <fullName evidence="14">m7GpppN-mRNA hydrolase</fullName>
    </alternativeName>
</protein>
<feature type="domain" description="Nudix hydrolase" evidence="18">
    <location>
        <begin position="31"/>
        <end position="171"/>
    </location>
</feature>
<keyword evidence="7" id="KW-0539">Nucleus</keyword>
<evidence type="ECO:0000256" key="12">
    <source>
        <dbReference type="ARBA" id="ARBA00041656"/>
    </source>
</evidence>
<comment type="similarity">
    <text evidence="8">Belongs to the Nudix hydrolase family. NUDT16 subfamily.</text>
</comment>
<dbReference type="GO" id="GO:0030515">
    <property type="term" value="F:snoRNA binding"/>
    <property type="evidence" value="ECO:0007669"/>
    <property type="project" value="TreeGrafter"/>
</dbReference>
<comment type="catalytic activity">
    <reaction evidence="17">
        <text>dIDP + H2O = dIMP + phosphate + H(+)</text>
        <dbReference type="Rhea" id="RHEA:35211"/>
        <dbReference type="ChEBI" id="CHEBI:15377"/>
        <dbReference type="ChEBI" id="CHEBI:15378"/>
        <dbReference type="ChEBI" id="CHEBI:43474"/>
        <dbReference type="ChEBI" id="CHEBI:61194"/>
        <dbReference type="ChEBI" id="CHEBI:62286"/>
        <dbReference type="EC" id="3.6.1.64"/>
    </reaction>
    <physiologicalReaction direction="left-to-right" evidence="17">
        <dbReference type="Rhea" id="RHEA:35212"/>
    </physiologicalReaction>
</comment>
<evidence type="ECO:0000256" key="9">
    <source>
        <dbReference type="ARBA" id="ARBA00038899"/>
    </source>
</evidence>
<dbReference type="GO" id="GO:1990174">
    <property type="term" value="F:phosphodiesterase decapping endonuclease activity"/>
    <property type="evidence" value="ECO:0007669"/>
    <property type="project" value="TreeGrafter"/>
</dbReference>
<dbReference type="GO" id="GO:0009117">
    <property type="term" value="P:nucleotide metabolic process"/>
    <property type="evidence" value="ECO:0007669"/>
    <property type="project" value="UniProtKB-KW"/>
</dbReference>
<evidence type="ECO:0000313" key="19">
    <source>
        <dbReference type="EMBL" id="CAH1782810.1"/>
    </source>
</evidence>
<dbReference type="PANTHER" id="PTHR31699:SF1">
    <property type="entry name" value="U8 SNORNA-DECAPPING ENZYME"/>
    <property type="match status" value="1"/>
</dbReference>
<accession>A0A8S4NRT0</accession>
<dbReference type="GO" id="GO:0006402">
    <property type="term" value="P:mRNA catabolic process"/>
    <property type="evidence" value="ECO:0007669"/>
    <property type="project" value="TreeGrafter"/>
</dbReference>
<proteinExistence type="inferred from homology"/>
<name>A0A8S4NRT0_OWEFU</name>
<dbReference type="GO" id="GO:0005654">
    <property type="term" value="C:nucleoplasm"/>
    <property type="evidence" value="ECO:0007669"/>
    <property type="project" value="UniProtKB-SubCell"/>
</dbReference>
<dbReference type="Proteomes" id="UP000749559">
    <property type="component" value="Unassembled WGS sequence"/>
</dbReference>